<keyword evidence="2" id="KW-1185">Reference proteome</keyword>
<dbReference type="Proteomes" id="UP001159427">
    <property type="component" value="Unassembled WGS sequence"/>
</dbReference>
<proteinExistence type="predicted"/>
<evidence type="ECO:0000313" key="2">
    <source>
        <dbReference type="Proteomes" id="UP001159427"/>
    </source>
</evidence>
<name>A0ABN8R5Q4_9CNID</name>
<organism evidence="1 2">
    <name type="scientific">Porites evermanni</name>
    <dbReference type="NCBI Taxonomy" id="104178"/>
    <lineage>
        <taxon>Eukaryota</taxon>
        <taxon>Metazoa</taxon>
        <taxon>Cnidaria</taxon>
        <taxon>Anthozoa</taxon>
        <taxon>Hexacorallia</taxon>
        <taxon>Scleractinia</taxon>
        <taxon>Fungiina</taxon>
        <taxon>Poritidae</taxon>
        <taxon>Porites</taxon>
    </lineage>
</organism>
<reference evidence="1 2" key="1">
    <citation type="submission" date="2022-05" db="EMBL/GenBank/DDBJ databases">
        <authorList>
            <consortium name="Genoscope - CEA"/>
            <person name="William W."/>
        </authorList>
    </citation>
    <scope>NUCLEOTIDE SEQUENCE [LARGE SCALE GENOMIC DNA]</scope>
</reference>
<accession>A0ABN8R5Q4</accession>
<sequence length="186" mass="21330">MRDADCWSNHHLIISKLNLHIQSKRRPQGQKVTNRVNVTKLKNTETVNDLQSVMNRNLSNLPTPSNDIEEALASFRDTAHSTALEVLGLTTRNHQTPVIHVLLEEKRRLLRANHSDPSCPAEKAVFTNLRSQIQTKLRSLQDTWNSAKADETQGYADRHETKRFYTALNAVYVRTSTLRVLPRPWT</sequence>
<evidence type="ECO:0000313" key="1">
    <source>
        <dbReference type="EMBL" id="CAH3174216.1"/>
    </source>
</evidence>
<comment type="caution">
    <text evidence="1">The sequence shown here is derived from an EMBL/GenBank/DDBJ whole genome shotgun (WGS) entry which is preliminary data.</text>
</comment>
<gene>
    <name evidence="1" type="ORF">PEVE_00009448</name>
</gene>
<dbReference type="EMBL" id="CALNXI010001653">
    <property type="protein sequence ID" value="CAH3174216.1"/>
    <property type="molecule type" value="Genomic_DNA"/>
</dbReference>
<protein>
    <submittedName>
        <fullName evidence="1">Uncharacterized protein</fullName>
    </submittedName>
</protein>